<evidence type="ECO:0000313" key="1">
    <source>
        <dbReference type="EMBL" id="CAJ2647495.1"/>
    </source>
</evidence>
<dbReference type="EMBL" id="CASHSV030000109">
    <property type="protein sequence ID" value="CAJ2647495.1"/>
    <property type="molecule type" value="Genomic_DNA"/>
</dbReference>
<proteinExistence type="predicted"/>
<organism evidence="1 2">
    <name type="scientific">Trifolium pratense</name>
    <name type="common">Red clover</name>
    <dbReference type="NCBI Taxonomy" id="57577"/>
    <lineage>
        <taxon>Eukaryota</taxon>
        <taxon>Viridiplantae</taxon>
        <taxon>Streptophyta</taxon>
        <taxon>Embryophyta</taxon>
        <taxon>Tracheophyta</taxon>
        <taxon>Spermatophyta</taxon>
        <taxon>Magnoliopsida</taxon>
        <taxon>eudicotyledons</taxon>
        <taxon>Gunneridae</taxon>
        <taxon>Pentapetalae</taxon>
        <taxon>rosids</taxon>
        <taxon>fabids</taxon>
        <taxon>Fabales</taxon>
        <taxon>Fabaceae</taxon>
        <taxon>Papilionoideae</taxon>
        <taxon>50 kb inversion clade</taxon>
        <taxon>NPAAA clade</taxon>
        <taxon>Hologalegina</taxon>
        <taxon>IRL clade</taxon>
        <taxon>Trifolieae</taxon>
        <taxon>Trifolium</taxon>
    </lineage>
</organism>
<sequence>MPVELFHSWKRLVKIHSLFSGRYAKPSEAVQVVDVQFGISVSFENGFVPLCVHIFESTKGWKSGIQFPCRFQFRYQSLILPRHQAYLAAINSIQEPKNYQGAAKHSEWQKAMAAEIKALEDNKTWDVMLPPVGKKIVGCRWVYKVKYKASGEVEKYKARLVAKGFTQIEGEDFNETFAPVAKMTTVRCLLSVAVAKGWELHQMDVSNAFLHGDLEEEVYMQVPDGYQVPKEGMVCRLRKSLYGLKQAS</sequence>
<protein>
    <submittedName>
        <fullName evidence="1">Uncharacterized protein</fullName>
    </submittedName>
</protein>
<name>A0ACB0JR93_TRIPR</name>
<dbReference type="Proteomes" id="UP001177021">
    <property type="component" value="Unassembled WGS sequence"/>
</dbReference>
<comment type="caution">
    <text evidence="1">The sequence shown here is derived from an EMBL/GenBank/DDBJ whole genome shotgun (WGS) entry which is preliminary data.</text>
</comment>
<reference evidence="1" key="1">
    <citation type="submission" date="2023-10" db="EMBL/GenBank/DDBJ databases">
        <authorList>
            <person name="Rodriguez Cubillos JULIANA M."/>
            <person name="De Vega J."/>
        </authorList>
    </citation>
    <scope>NUCLEOTIDE SEQUENCE</scope>
</reference>
<evidence type="ECO:0000313" key="2">
    <source>
        <dbReference type="Proteomes" id="UP001177021"/>
    </source>
</evidence>
<gene>
    <name evidence="1" type="ORF">MILVUS5_LOCUS16007</name>
</gene>
<keyword evidence="2" id="KW-1185">Reference proteome</keyword>
<accession>A0ACB0JR93</accession>